<name>A0AAT9HU01_9ACTN</name>
<feature type="region of interest" description="Disordered" evidence="1">
    <location>
        <begin position="80"/>
        <end position="124"/>
    </location>
</feature>
<organism evidence="2">
    <name type="scientific">Streptomyces haneummycinicus</name>
    <dbReference type="NCBI Taxonomy" id="3074435"/>
    <lineage>
        <taxon>Bacteria</taxon>
        <taxon>Bacillati</taxon>
        <taxon>Actinomycetota</taxon>
        <taxon>Actinomycetes</taxon>
        <taxon>Kitasatosporales</taxon>
        <taxon>Streptomycetaceae</taxon>
        <taxon>Streptomyces</taxon>
    </lineage>
</organism>
<reference evidence="2" key="1">
    <citation type="submission" date="2024-06" db="EMBL/GenBank/DDBJ databases">
        <authorList>
            <consortium name="consrtm"/>
            <person name="Uemura M."/>
            <person name="Terahara T."/>
        </authorList>
    </citation>
    <scope>NUCLEOTIDE SEQUENCE</scope>
    <source>
        <strain evidence="2">KM77-8</strain>
    </source>
</reference>
<gene>
    <name evidence="2" type="ORF">SHKM778_75230</name>
</gene>
<evidence type="ECO:0000313" key="2">
    <source>
        <dbReference type="EMBL" id="BFO21135.1"/>
    </source>
</evidence>
<accession>A0AAT9HU01</accession>
<protein>
    <submittedName>
        <fullName evidence="2">Uncharacterized protein</fullName>
    </submittedName>
</protein>
<feature type="compositionally biased region" description="Basic and acidic residues" evidence="1">
    <location>
        <begin position="99"/>
        <end position="111"/>
    </location>
</feature>
<evidence type="ECO:0000256" key="1">
    <source>
        <dbReference type="SAM" id="MobiDB-lite"/>
    </source>
</evidence>
<sequence length="124" mass="13160">MDEGKAVNRTILVVHRPAAGRYTAQFRSVVTAAAGLGVATVVLLPTGWQAPEADGLPQYHADLDDPAAVRAAVDGISVSCSRRRPPAWPRTPYCASGPRPRELRKQGDGGRRRGRGAAAPRPRG</sequence>
<proteinExistence type="predicted"/>
<dbReference type="EMBL" id="AP035768">
    <property type="protein sequence ID" value="BFO21135.1"/>
    <property type="molecule type" value="Genomic_DNA"/>
</dbReference>
<dbReference type="AlphaFoldDB" id="A0AAT9HU01"/>
<reference evidence="2" key="2">
    <citation type="submission" date="2024-07" db="EMBL/GenBank/DDBJ databases">
        <title>Streptomyces haneummycinica sp. nov., a new antibiotic-producing actinobacterium isolated from marine sediment.</title>
        <authorList>
            <person name="Uemura M."/>
            <person name="Hamada M."/>
            <person name="Hirano S."/>
            <person name="Kobayashi K."/>
            <person name="Ohshiro T."/>
            <person name="Kobayashi T."/>
            <person name="Terahara T."/>
        </authorList>
    </citation>
    <scope>NUCLEOTIDE SEQUENCE</scope>
    <source>
        <strain evidence="2">KM77-8</strain>
    </source>
</reference>